<dbReference type="InterPro" id="IPR012902">
    <property type="entry name" value="N_methyl_site"/>
</dbReference>
<dbReference type="EMBL" id="CP016414">
    <property type="protein sequence ID" value="ANU35698.1"/>
    <property type="molecule type" value="Genomic_DNA"/>
</dbReference>
<dbReference type="GO" id="GO:0043683">
    <property type="term" value="P:type IV pilus assembly"/>
    <property type="evidence" value="ECO:0007669"/>
    <property type="project" value="InterPro"/>
</dbReference>
<dbReference type="RefSeq" id="WP_231893145.1">
    <property type="nucleotide sequence ID" value="NZ_CP016414.1"/>
</dbReference>
<dbReference type="SUPFAM" id="SSF54523">
    <property type="entry name" value="Pili subunits"/>
    <property type="match status" value="1"/>
</dbReference>
<gene>
    <name evidence="2" type="ORF">VSVS05_00565</name>
</gene>
<accession>A0A1C7F7N2</accession>
<evidence type="ECO:0000256" key="1">
    <source>
        <dbReference type="SAM" id="Phobius"/>
    </source>
</evidence>
<organism evidence="2 3">
    <name type="scientific">Vibrio scophthalmi</name>
    <dbReference type="NCBI Taxonomy" id="45658"/>
    <lineage>
        <taxon>Bacteria</taxon>
        <taxon>Pseudomonadati</taxon>
        <taxon>Pseudomonadota</taxon>
        <taxon>Gammaproteobacteria</taxon>
        <taxon>Vibrionales</taxon>
        <taxon>Vibrionaceae</taxon>
        <taxon>Vibrio</taxon>
    </lineage>
</organism>
<dbReference type="GeneID" id="96871438"/>
<keyword evidence="1" id="KW-0812">Transmembrane</keyword>
<keyword evidence="3" id="KW-1185">Reference proteome</keyword>
<proteinExistence type="predicted"/>
<dbReference type="STRING" id="45658.VSVS12_02410"/>
<evidence type="ECO:0000313" key="3">
    <source>
        <dbReference type="Proteomes" id="UP000092528"/>
    </source>
</evidence>
<dbReference type="InterPro" id="IPR045584">
    <property type="entry name" value="Pilin-like"/>
</dbReference>
<keyword evidence="1" id="KW-1133">Transmembrane helix</keyword>
<reference evidence="2 3" key="1">
    <citation type="submission" date="2016-07" db="EMBL/GenBank/DDBJ databases">
        <title>Genome sequencing of Vibrio scophthalmi strain VS-05, an isolated from Paralichthys olivaceus.</title>
        <authorList>
            <person name="Han H.-J."/>
        </authorList>
    </citation>
    <scope>NUCLEOTIDE SEQUENCE [LARGE SCALE GENOMIC DNA]</scope>
    <source>
        <strain evidence="2 3">VS-05</strain>
    </source>
</reference>
<feature type="transmembrane region" description="Helical" evidence="1">
    <location>
        <begin position="12"/>
        <end position="32"/>
    </location>
</feature>
<dbReference type="Gene3D" id="3.30.700.10">
    <property type="entry name" value="Glycoprotein, Type 4 Pilin"/>
    <property type="match status" value="1"/>
</dbReference>
<sequence length="139" mass="15532">MANKRLKAMTLIELLIVMTIISIITSVAYPSFKRQSIKAKRMVALTDLSRMQLYLENSYNQDANQDYSVAKQSVISAANCLVCQSNTQHYRFSVVITADGYTLMALPLNQQQDDPCLNTPTDTLSLNQAGVAQPSTCWY</sequence>
<dbReference type="Pfam" id="PF07963">
    <property type="entry name" value="N_methyl"/>
    <property type="match status" value="1"/>
</dbReference>
<dbReference type="AlphaFoldDB" id="A0A1C7F7N2"/>
<dbReference type="Pfam" id="PF16732">
    <property type="entry name" value="ComP_DUS"/>
    <property type="match status" value="1"/>
</dbReference>
<evidence type="ECO:0000313" key="2">
    <source>
        <dbReference type="EMBL" id="ANU35698.1"/>
    </source>
</evidence>
<dbReference type="PATRIC" id="fig|45658.7.peg.528"/>
<protein>
    <recommendedName>
        <fullName evidence="4">Fimbrial protein</fullName>
    </recommendedName>
</protein>
<keyword evidence="1" id="KW-0472">Membrane</keyword>
<dbReference type="NCBIfam" id="TIGR02532">
    <property type="entry name" value="IV_pilin_GFxxxE"/>
    <property type="match status" value="1"/>
</dbReference>
<name>A0A1C7F7N2_9VIBR</name>
<evidence type="ECO:0008006" key="4">
    <source>
        <dbReference type="Google" id="ProtNLM"/>
    </source>
</evidence>
<dbReference type="Proteomes" id="UP000092528">
    <property type="component" value="Chromosome 1"/>
</dbReference>
<dbReference type="InterPro" id="IPR031982">
    <property type="entry name" value="PilE-like"/>
</dbReference>